<sequence length="132" mass="15381">MWENEGRSALIGDERLATLDLEKSVQVQTSSTYRKHVEDIEKAARHTRLKTYVRRIKTSMPYTASKRTKPLRPFIFFIPFPVLEFRSRDSPSYRGFRGIPNGPVFGVEPLRRYLQITFNMPAIRTGYLALKT</sequence>
<name>A0A6H5HLN0_9HEMI</name>
<evidence type="ECO:0000313" key="2">
    <source>
        <dbReference type="Proteomes" id="UP000479000"/>
    </source>
</evidence>
<gene>
    <name evidence="1" type="ORF">NTEN_LOCUS21657</name>
</gene>
<dbReference type="Proteomes" id="UP000479000">
    <property type="component" value="Unassembled WGS sequence"/>
</dbReference>
<proteinExistence type="predicted"/>
<accession>A0A6H5HLN0</accession>
<protein>
    <submittedName>
        <fullName evidence="1">Uncharacterized protein</fullName>
    </submittedName>
</protein>
<feature type="non-terminal residue" evidence="1">
    <location>
        <position position="132"/>
    </location>
</feature>
<keyword evidence="2" id="KW-1185">Reference proteome</keyword>
<organism evidence="1 2">
    <name type="scientific">Nesidiocoris tenuis</name>
    <dbReference type="NCBI Taxonomy" id="355587"/>
    <lineage>
        <taxon>Eukaryota</taxon>
        <taxon>Metazoa</taxon>
        <taxon>Ecdysozoa</taxon>
        <taxon>Arthropoda</taxon>
        <taxon>Hexapoda</taxon>
        <taxon>Insecta</taxon>
        <taxon>Pterygota</taxon>
        <taxon>Neoptera</taxon>
        <taxon>Paraneoptera</taxon>
        <taxon>Hemiptera</taxon>
        <taxon>Heteroptera</taxon>
        <taxon>Panheteroptera</taxon>
        <taxon>Cimicomorpha</taxon>
        <taxon>Miridae</taxon>
        <taxon>Dicyphina</taxon>
        <taxon>Nesidiocoris</taxon>
    </lineage>
</organism>
<dbReference type="EMBL" id="CADCXU010031855">
    <property type="protein sequence ID" value="CAB0017698.1"/>
    <property type="molecule type" value="Genomic_DNA"/>
</dbReference>
<reference evidence="1 2" key="1">
    <citation type="submission" date="2020-02" db="EMBL/GenBank/DDBJ databases">
        <authorList>
            <person name="Ferguson B K."/>
        </authorList>
    </citation>
    <scope>NUCLEOTIDE SEQUENCE [LARGE SCALE GENOMIC DNA]</scope>
</reference>
<evidence type="ECO:0000313" key="1">
    <source>
        <dbReference type="EMBL" id="CAB0017698.1"/>
    </source>
</evidence>
<dbReference type="AlphaFoldDB" id="A0A6H5HLN0"/>